<feature type="transmembrane region" description="Helical" evidence="1">
    <location>
        <begin position="27"/>
        <end position="45"/>
    </location>
</feature>
<accession>A0A4V0NDK0</accession>
<dbReference type="Proteomes" id="UP000295781">
    <property type="component" value="Chromosome"/>
</dbReference>
<proteinExistence type="predicted"/>
<protein>
    <submittedName>
        <fullName evidence="2">Uncharacterized protein</fullName>
    </submittedName>
</protein>
<feature type="transmembrane region" description="Helical" evidence="1">
    <location>
        <begin position="57"/>
        <end position="77"/>
    </location>
</feature>
<keyword evidence="1" id="KW-0472">Membrane</keyword>
<sequence>MLSRFVLLVGILGATAGKDAVARAMPLYMGVAVVAAVLFGGNGMQASQVTGLAGASLPFRLALWAGWLFLGTPAARALLRAPATFFLRALPLPRRELLAAHALLLAVFLRAPEAGAARELPLVAGGALLALSLTSLRLTGGRLDPEGASRAR</sequence>
<dbReference type="EMBL" id="CP012670">
    <property type="protein sequence ID" value="AUX22942.1"/>
    <property type="molecule type" value="Genomic_DNA"/>
</dbReference>
<evidence type="ECO:0000313" key="2">
    <source>
        <dbReference type="EMBL" id="AUX22942.1"/>
    </source>
</evidence>
<keyword evidence="1" id="KW-1133">Transmembrane helix</keyword>
<keyword evidence="1" id="KW-0812">Transmembrane</keyword>
<dbReference type="AlphaFoldDB" id="A0A4V0NDK0"/>
<evidence type="ECO:0000313" key="3">
    <source>
        <dbReference type="Proteomes" id="UP000295781"/>
    </source>
</evidence>
<reference evidence="2 3" key="1">
    <citation type="submission" date="2015-09" db="EMBL/GenBank/DDBJ databases">
        <title>Sorangium comparison.</title>
        <authorList>
            <person name="Zaburannyi N."/>
            <person name="Bunk B."/>
            <person name="Overmann J."/>
            <person name="Mueller R."/>
        </authorList>
    </citation>
    <scope>NUCLEOTIDE SEQUENCE [LARGE SCALE GENOMIC DNA]</scope>
    <source>
        <strain evidence="2 3">So ceGT47</strain>
    </source>
</reference>
<dbReference type="RefSeq" id="WP_242516278.1">
    <property type="nucleotide sequence ID" value="NZ_CP012670.1"/>
</dbReference>
<gene>
    <name evidence="2" type="ORF">SOCEGT47_034580</name>
</gene>
<organism evidence="2 3">
    <name type="scientific">Sorangium cellulosum</name>
    <name type="common">Polyangium cellulosum</name>
    <dbReference type="NCBI Taxonomy" id="56"/>
    <lineage>
        <taxon>Bacteria</taxon>
        <taxon>Pseudomonadati</taxon>
        <taxon>Myxococcota</taxon>
        <taxon>Polyangia</taxon>
        <taxon>Polyangiales</taxon>
        <taxon>Polyangiaceae</taxon>
        <taxon>Sorangium</taxon>
    </lineage>
</organism>
<name>A0A4V0NDK0_SORCE</name>
<evidence type="ECO:0000256" key="1">
    <source>
        <dbReference type="SAM" id="Phobius"/>
    </source>
</evidence>